<evidence type="ECO:0008006" key="4">
    <source>
        <dbReference type="Google" id="ProtNLM"/>
    </source>
</evidence>
<keyword evidence="1" id="KW-1133">Transmembrane helix</keyword>
<dbReference type="Proteomes" id="UP001207582">
    <property type="component" value="Unassembled WGS sequence"/>
</dbReference>
<evidence type="ECO:0000256" key="1">
    <source>
        <dbReference type="SAM" id="Phobius"/>
    </source>
</evidence>
<keyword evidence="3" id="KW-1185">Reference proteome</keyword>
<reference evidence="2 3" key="1">
    <citation type="submission" date="2022-10" db="EMBL/GenBank/DDBJ databases">
        <title>Defluviimonas sp. CAU 1641 isolated from mud.</title>
        <authorList>
            <person name="Kim W."/>
        </authorList>
    </citation>
    <scope>NUCLEOTIDE SEQUENCE [LARGE SCALE GENOMIC DNA]</scope>
    <source>
        <strain evidence="2 3">CAU 1641</strain>
    </source>
</reference>
<name>A0ABT3J359_9RHOB</name>
<keyword evidence="1" id="KW-0472">Membrane</keyword>
<sequence>MIEALLTLLVGLVAIYVVVWIFILLPANMAVSRGRSAFGWVLVSLFFSPVLACLLLLLLGDNPNRTRKDKGPRL</sequence>
<protein>
    <recommendedName>
        <fullName evidence="4">DUF805 domain-containing protein</fullName>
    </recommendedName>
</protein>
<gene>
    <name evidence="2" type="ORF">OM960_11065</name>
</gene>
<comment type="caution">
    <text evidence="2">The sequence shown here is derived from an EMBL/GenBank/DDBJ whole genome shotgun (WGS) entry which is preliminary data.</text>
</comment>
<accession>A0ABT3J359</accession>
<proteinExistence type="predicted"/>
<organism evidence="2 3">
    <name type="scientific">Defluviimonas salinarum</name>
    <dbReference type="NCBI Taxonomy" id="2992147"/>
    <lineage>
        <taxon>Bacteria</taxon>
        <taxon>Pseudomonadati</taxon>
        <taxon>Pseudomonadota</taxon>
        <taxon>Alphaproteobacteria</taxon>
        <taxon>Rhodobacterales</taxon>
        <taxon>Paracoccaceae</taxon>
        <taxon>Albidovulum</taxon>
    </lineage>
</organism>
<evidence type="ECO:0000313" key="3">
    <source>
        <dbReference type="Proteomes" id="UP001207582"/>
    </source>
</evidence>
<feature type="transmembrane region" description="Helical" evidence="1">
    <location>
        <begin position="6"/>
        <end position="25"/>
    </location>
</feature>
<feature type="transmembrane region" description="Helical" evidence="1">
    <location>
        <begin position="37"/>
        <end position="59"/>
    </location>
</feature>
<dbReference type="RefSeq" id="WP_264771997.1">
    <property type="nucleotide sequence ID" value="NZ_JAPDOG010000008.1"/>
</dbReference>
<evidence type="ECO:0000313" key="2">
    <source>
        <dbReference type="EMBL" id="MCW3782132.1"/>
    </source>
</evidence>
<keyword evidence="1" id="KW-0812">Transmembrane</keyword>
<dbReference type="EMBL" id="JAPDOG010000008">
    <property type="protein sequence ID" value="MCW3782132.1"/>
    <property type="molecule type" value="Genomic_DNA"/>
</dbReference>